<dbReference type="Proteomes" id="UP001177003">
    <property type="component" value="Chromosome 1"/>
</dbReference>
<sequence length="109" mass="12306">MVVVMGHGGDGGDEPSHPFSGNFGVHQIDVVPHRRRGVAVNKKMCRLYETNSRWPLKIIFDRNTFVSIGDVYKCFIPEVGSYIWHDIAFDTPGNKFPKPIGMACLRIFL</sequence>
<reference evidence="1" key="1">
    <citation type="submission" date="2023-04" db="EMBL/GenBank/DDBJ databases">
        <authorList>
            <person name="Vijverberg K."/>
            <person name="Xiong W."/>
            <person name="Schranz E."/>
        </authorList>
    </citation>
    <scope>NUCLEOTIDE SEQUENCE</scope>
</reference>
<protein>
    <submittedName>
        <fullName evidence="1">Uncharacterized protein</fullName>
    </submittedName>
</protein>
<dbReference type="EMBL" id="OX465077">
    <property type="protein sequence ID" value="CAI9270101.1"/>
    <property type="molecule type" value="Genomic_DNA"/>
</dbReference>
<evidence type="ECO:0000313" key="1">
    <source>
        <dbReference type="EMBL" id="CAI9270101.1"/>
    </source>
</evidence>
<dbReference type="AlphaFoldDB" id="A0AA35V3E7"/>
<name>A0AA35V3E7_LACSI</name>
<accession>A0AA35V3E7</accession>
<gene>
    <name evidence="1" type="ORF">LSALG_LOCUS10436</name>
</gene>
<keyword evidence="2" id="KW-1185">Reference proteome</keyword>
<evidence type="ECO:0000313" key="2">
    <source>
        <dbReference type="Proteomes" id="UP001177003"/>
    </source>
</evidence>
<organism evidence="1 2">
    <name type="scientific">Lactuca saligna</name>
    <name type="common">Willowleaf lettuce</name>
    <dbReference type="NCBI Taxonomy" id="75948"/>
    <lineage>
        <taxon>Eukaryota</taxon>
        <taxon>Viridiplantae</taxon>
        <taxon>Streptophyta</taxon>
        <taxon>Embryophyta</taxon>
        <taxon>Tracheophyta</taxon>
        <taxon>Spermatophyta</taxon>
        <taxon>Magnoliopsida</taxon>
        <taxon>eudicotyledons</taxon>
        <taxon>Gunneridae</taxon>
        <taxon>Pentapetalae</taxon>
        <taxon>asterids</taxon>
        <taxon>campanulids</taxon>
        <taxon>Asterales</taxon>
        <taxon>Asteraceae</taxon>
        <taxon>Cichorioideae</taxon>
        <taxon>Cichorieae</taxon>
        <taxon>Lactucinae</taxon>
        <taxon>Lactuca</taxon>
    </lineage>
</organism>
<proteinExistence type="predicted"/>